<evidence type="ECO:0000313" key="13">
    <source>
        <dbReference type="EMBL" id="KAL3773717.1"/>
    </source>
</evidence>
<evidence type="ECO:0000256" key="7">
    <source>
        <dbReference type="ARBA" id="ARBA00023157"/>
    </source>
</evidence>
<feature type="domain" description="Thioredoxin" evidence="12">
    <location>
        <begin position="32"/>
        <end position="161"/>
    </location>
</feature>
<keyword evidence="10" id="KW-0472">Membrane</keyword>
<keyword evidence="8" id="KW-0676">Redox-active center</keyword>
<keyword evidence="5" id="KW-0249">Electron transport</keyword>
<evidence type="ECO:0000256" key="4">
    <source>
        <dbReference type="ARBA" id="ARBA00022824"/>
    </source>
</evidence>
<comment type="subcellular location">
    <subcellularLocation>
        <location evidence="1">Endoplasmic reticulum membrane</location>
        <topology evidence="1">Single-pass membrane protein</topology>
    </subcellularLocation>
</comment>
<proteinExistence type="predicted"/>
<keyword evidence="14" id="KW-1185">Reference proteome</keyword>
<evidence type="ECO:0000256" key="5">
    <source>
        <dbReference type="ARBA" id="ARBA00022982"/>
    </source>
</evidence>
<keyword evidence="2" id="KW-0813">Transport</keyword>
<evidence type="ECO:0000256" key="6">
    <source>
        <dbReference type="ARBA" id="ARBA00022989"/>
    </source>
</evidence>
<evidence type="ECO:0000256" key="8">
    <source>
        <dbReference type="ARBA" id="ARBA00023284"/>
    </source>
</evidence>
<feature type="signal peptide" evidence="11">
    <location>
        <begin position="1"/>
        <end position="22"/>
    </location>
</feature>
<feature type="transmembrane region" description="Helical" evidence="10">
    <location>
        <begin position="204"/>
        <end position="230"/>
    </location>
</feature>
<dbReference type="InterPro" id="IPR013766">
    <property type="entry name" value="Thioredoxin_domain"/>
</dbReference>
<sequence length="236" mass="26182">MNHFLRLLTTLFLLLLLPTASSGPTQRGGAGTSQQQQQGDNKTPSTSGVIVLNAQNFDSNLRDGKVWLVEFYAPWCSHCIRFASTYEQIAHQLHSQQKYNPPRQVNVAKVDGAAERALSSRFSVKGFPTFYLIDGWTVREYNGNRSAEQLIKFATEDYVQTEPVPFLFGPFGPMGQARSMLMQCGSKVVGVYEGLIQEKKMSPLMAMSVLCAVFMGVGLVMIVVLGFLFMPKPKSD</sequence>
<dbReference type="GO" id="GO:0005789">
    <property type="term" value="C:endoplasmic reticulum membrane"/>
    <property type="evidence" value="ECO:0007669"/>
    <property type="project" value="UniProtKB-SubCell"/>
</dbReference>
<evidence type="ECO:0000256" key="3">
    <source>
        <dbReference type="ARBA" id="ARBA00022729"/>
    </source>
</evidence>
<reference evidence="13 14" key="1">
    <citation type="submission" date="2024-10" db="EMBL/GenBank/DDBJ databases">
        <title>Updated reference genomes for cyclostephanoid diatoms.</title>
        <authorList>
            <person name="Roberts W.R."/>
            <person name="Alverson A.J."/>
        </authorList>
    </citation>
    <scope>NUCLEOTIDE SEQUENCE [LARGE SCALE GENOMIC DNA]</scope>
    <source>
        <strain evidence="13 14">AJA010-31</strain>
    </source>
</reference>
<feature type="region of interest" description="Disordered" evidence="9">
    <location>
        <begin position="24"/>
        <end position="45"/>
    </location>
</feature>
<dbReference type="SUPFAM" id="SSF52833">
    <property type="entry name" value="Thioredoxin-like"/>
    <property type="match status" value="1"/>
</dbReference>
<keyword evidence="10" id="KW-0812">Transmembrane</keyword>
<dbReference type="AlphaFoldDB" id="A0ABD3NCN1"/>
<evidence type="ECO:0000313" key="14">
    <source>
        <dbReference type="Proteomes" id="UP001530400"/>
    </source>
</evidence>
<evidence type="ECO:0000256" key="2">
    <source>
        <dbReference type="ARBA" id="ARBA00022448"/>
    </source>
</evidence>
<keyword evidence="6 10" id="KW-1133">Transmembrane helix</keyword>
<dbReference type="Proteomes" id="UP001530400">
    <property type="component" value="Unassembled WGS sequence"/>
</dbReference>
<dbReference type="PANTHER" id="PTHR46107">
    <property type="entry name" value="DUMPY: SHORTER THAN WILD-TYPE"/>
    <property type="match status" value="1"/>
</dbReference>
<comment type="caution">
    <text evidence="13">The sequence shown here is derived from an EMBL/GenBank/DDBJ whole genome shotgun (WGS) entry which is preliminary data.</text>
</comment>
<evidence type="ECO:0000256" key="1">
    <source>
        <dbReference type="ARBA" id="ARBA00004389"/>
    </source>
</evidence>
<dbReference type="PANTHER" id="PTHR46107:SF3">
    <property type="entry name" value="THIOREDOXIN DOMAIN-CONTAINING PROTEIN"/>
    <property type="match status" value="1"/>
</dbReference>
<evidence type="ECO:0000256" key="9">
    <source>
        <dbReference type="SAM" id="MobiDB-lite"/>
    </source>
</evidence>
<dbReference type="Gene3D" id="3.40.30.10">
    <property type="entry name" value="Glutaredoxin"/>
    <property type="match status" value="1"/>
</dbReference>
<keyword evidence="3 11" id="KW-0732">Signal</keyword>
<keyword evidence="7" id="KW-1015">Disulfide bond</keyword>
<feature type="chain" id="PRO_5044820107" description="Thioredoxin domain-containing protein" evidence="11">
    <location>
        <begin position="23"/>
        <end position="236"/>
    </location>
</feature>
<name>A0ABD3NCN1_9STRA</name>
<dbReference type="PROSITE" id="PS51352">
    <property type="entry name" value="THIOREDOXIN_2"/>
    <property type="match status" value="1"/>
</dbReference>
<gene>
    <name evidence="13" type="ORF">ACHAWO_009886</name>
</gene>
<protein>
    <recommendedName>
        <fullName evidence="12">Thioredoxin domain-containing protein</fullName>
    </recommendedName>
</protein>
<dbReference type="CDD" id="cd02961">
    <property type="entry name" value="PDI_a_family"/>
    <property type="match status" value="1"/>
</dbReference>
<evidence type="ECO:0000256" key="10">
    <source>
        <dbReference type="SAM" id="Phobius"/>
    </source>
</evidence>
<dbReference type="InterPro" id="IPR036249">
    <property type="entry name" value="Thioredoxin-like_sf"/>
</dbReference>
<organism evidence="13 14">
    <name type="scientific">Cyclotella atomus</name>
    <dbReference type="NCBI Taxonomy" id="382360"/>
    <lineage>
        <taxon>Eukaryota</taxon>
        <taxon>Sar</taxon>
        <taxon>Stramenopiles</taxon>
        <taxon>Ochrophyta</taxon>
        <taxon>Bacillariophyta</taxon>
        <taxon>Coscinodiscophyceae</taxon>
        <taxon>Thalassiosirophycidae</taxon>
        <taxon>Stephanodiscales</taxon>
        <taxon>Stephanodiscaceae</taxon>
        <taxon>Cyclotella</taxon>
    </lineage>
</organism>
<dbReference type="InterPro" id="IPR052454">
    <property type="entry name" value="TMX_domain-containing"/>
</dbReference>
<keyword evidence="4" id="KW-0256">Endoplasmic reticulum</keyword>
<accession>A0ABD3NCN1</accession>
<evidence type="ECO:0000259" key="12">
    <source>
        <dbReference type="PROSITE" id="PS51352"/>
    </source>
</evidence>
<evidence type="ECO:0000256" key="11">
    <source>
        <dbReference type="SAM" id="SignalP"/>
    </source>
</evidence>
<dbReference type="EMBL" id="JALLPJ020001222">
    <property type="protein sequence ID" value="KAL3773717.1"/>
    <property type="molecule type" value="Genomic_DNA"/>
</dbReference>
<dbReference type="Pfam" id="PF00085">
    <property type="entry name" value="Thioredoxin"/>
    <property type="match status" value="1"/>
</dbReference>